<dbReference type="PANTHER" id="PTHR47535:SF1">
    <property type="entry name" value="NESPRIN-1"/>
    <property type="match status" value="1"/>
</dbReference>
<evidence type="ECO:0000313" key="7">
    <source>
        <dbReference type="EnsemblMetazoa" id="XP_029347290.1"/>
    </source>
</evidence>
<feature type="coiled-coil region" evidence="6">
    <location>
        <begin position="3616"/>
        <end position="3647"/>
    </location>
</feature>
<feature type="coiled-coil region" evidence="6">
    <location>
        <begin position="2888"/>
        <end position="2941"/>
    </location>
</feature>
<dbReference type="SMART" id="SM00150">
    <property type="entry name" value="SPEC"/>
    <property type="match status" value="16"/>
</dbReference>
<keyword evidence="3" id="KW-0677">Repeat</keyword>
<dbReference type="Pfam" id="PF00435">
    <property type="entry name" value="Spectrin"/>
    <property type="match status" value="1"/>
</dbReference>
<comment type="subcellular location">
    <subcellularLocation>
        <location evidence="1">Membrane</location>
    </subcellularLocation>
</comment>
<feature type="coiled-coil region" evidence="6">
    <location>
        <begin position="685"/>
        <end position="722"/>
    </location>
</feature>
<proteinExistence type="predicted"/>
<evidence type="ECO:0000256" key="3">
    <source>
        <dbReference type="ARBA" id="ARBA00022737"/>
    </source>
</evidence>
<name>A0A8R2JVT6_ACYPI</name>
<feature type="coiled-coil region" evidence="6">
    <location>
        <begin position="2355"/>
        <end position="2385"/>
    </location>
</feature>
<dbReference type="Proteomes" id="UP000007819">
    <property type="component" value="Chromosome A3"/>
</dbReference>
<dbReference type="CDD" id="cd00176">
    <property type="entry name" value="SPEC"/>
    <property type="match status" value="2"/>
</dbReference>
<organism evidence="7 8">
    <name type="scientific">Acyrthosiphon pisum</name>
    <name type="common">Pea aphid</name>
    <dbReference type="NCBI Taxonomy" id="7029"/>
    <lineage>
        <taxon>Eukaryota</taxon>
        <taxon>Metazoa</taxon>
        <taxon>Ecdysozoa</taxon>
        <taxon>Arthropoda</taxon>
        <taxon>Hexapoda</taxon>
        <taxon>Insecta</taxon>
        <taxon>Pterygota</taxon>
        <taxon>Neoptera</taxon>
        <taxon>Paraneoptera</taxon>
        <taxon>Hemiptera</taxon>
        <taxon>Sternorrhyncha</taxon>
        <taxon>Aphidomorpha</taxon>
        <taxon>Aphidoidea</taxon>
        <taxon>Aphididae</taxon>
        <taxon>Macrosiphini</taxon>
        <taxon>Acyrthosiphon</taxon>
    </lineage>
</organism>
<evidence type="ECO:0000313" key="8">
    <source>
        <dbReference type="Proteomes" id="UP000007819"/>
    </source>
</evidence>
<dbReference type="SUPFAM" id="SSF46966">
    <property type="entry name" value="Spectrin repeat"/>
    <property type="match status" value="19"/>
</dbReference>
<keyword evidence="8" id="KW-1185">Reference proteome</keyword>
<dbReference type="EnsemblMetazoa" id="XM_029491430.1">
    <property type="protein sequence ID" value="XP_029347290.1"/>
    <property type="gene ID" value="LOC107884652"/>
</dbReference>
<keyword evidence="5" id="KW-0472">Membrane</keyword>
<dbReference type="KEGG" id="api:107884652"/>
<dbReference type="RefSeq" id="XP_029347290.1">
    <property type="nucleotide sequence ID" value="XM_029491430.1"/>
</dbReference>
<feature type="coiled-coil region" evidence="6">
    <location>
        <begin position="3144"/>
        <end position="3189"/>
    </location>
</feature>
<feature type="coiled-coil region" evidence="6">
    <location>
        <begin position="3871"/>
        <end position="3949"/>
    </location>
</feature>
<feature type="coiled-coil region" evidence="6">
    <location>
        <begin position="1496"/>
        <end position="1523"/>
    </location>
</feature>
<dbReference type="SUPFAM" id="SSF58104">
    <property type="entry name" value="Methyl-accepting chemotaxis protein (MCP) signaling domain"/>
    <property type="match status" value="1"/>
</dbReference>
<dbReference type="Gene3D" id="1.20.58.60">
    <property type="match status" value="15"/>
</dbReference>
<dbReference type="GO" id="GO:0005640">
    <property type="term" value="C:nuclear outer membrane"/>
    <property type="evidence" value="ECO:0007669"/>
    <property type="project" value="TreeGrafter"/>
</dbReference>
<dbReference type="PANTHER" id="PTHR47535">
    <property type="entry name" value="MUSCLE-SPECIFIC PROTEIN 300 KDA, ISOFORM G"/>
    <property type="match status" value="1"/>
</dbReference>
<keyword evidence="6" id="KW-0175">Coiled coil</keyword>
<feature type="coiled-coil region" evidence="6">
    <location>
        <begin position="3762"/>
        <end position="3824"/>
    </location>
</feature>
<protein>
    <submittedName>
        <fullName evidence="7">Uncharacterized protein</fullName>
    </submittedName>
</protein>
<evidence type="ECO:0000256" key="4">
    <source>
        <dbReference type="ARBA" id="ARBA00022989"/>
    </source>
</evidence>
<keyword evidence="2" id="KW-0812">Transmembrane</keyword>
<sequence>MHQLISWHNDTEKKLQNYSEKGTLEEKTQQYNKFLDLEKEIKGKSNSVKDLIAFGDHLQQSLIDDLKKKVLDVDKLIDQSNDYESTGEVRLSTKVKQISSRYQSMQTTIKDILNKCNESIRIHQEYVDKYNECSIQLSNVQSQFKNLNKPPVSSQAHQYLIQKNGKLNELLDTKPNVTCLLNSCMELGEKLYLSTSTLGRENIKCQLDELQTVFDTLYDDILNINREVKDQLTRWSGFDELYNELNQWFNNTKQILNKDLVLKSTLDEKKMQLQMYRDMLQATLKRKQDIVKLEDLTSKMQMQENNDILLSSMSKQHDEILKQIQDFVDKYEAIVKDHEQYTKSVMEMQEWLDATHNTLMLWGDTNLEKISLLSNLDRIKNLLLSLTEEENRIYNIQKLAEKVIPGTVENGQVNIRAQIDSSQQDWEGLMTTVKTSIEALESKLNSWNEFDVLKESCLTWLRETDYKIHAIDLKNSLQEKKTQLEELKELQGVIRAKEFEIDSITEKSQNLYTMSMSTKNSQITEIVQKFHQLSMKIKELVGKWQQFVNNHLEFESSLSEAIIWLDTVDDKLTSCTDFKSTSKADLEEKLIIIQDILLYKDDGFNKVQNCIEIAQIVLANTAPDGHKSINESLISLQEHWSSLATKMVETKTNIDESIQRWSGFLEHVKQVGKIIDKFEDALPELEEFQGTMSEKRDQLEKLKHLDEKVRCEKLEMDSLKSKAQEMLKTGHQSNAVAETQEVFNKFDRISDKVKKLLNQREQQYKDHKTYKAAYEELSNFLNRSRDKIPSLKERPLSDKLAIENAITPLETLLNKRAQGELLLDNLNTIGGIIITSTSENGEKIIKQEISSISDELNKLFDDILTQKDNLHAIHTHWREYKDEYEKLSDWLQQIDISMKAIKNTPLATVLEKTDQVKQIQDVLDNLEKGKSNIERFNESSGPLLKSHLETYVNNQLRHLNSRYEVQVNLAKDVQRKVETNLEHHVQYENYLEKAKTWINDAKEAIRCGNETTANTSKEVLQSRLDNILELLKSQEEGQLIIHSTVNSGEKVLRSTRSDGKDLINNQLKEIQADWDRLVKKIATSKVHIETSLLQWADYNSSYSHLEQWISDREAKLDEVCELKVSKAKKNLVGIGSLSIGERKATLRRTNSIVQDIVSFEPMIQKVTLKAEDLQQAVPANEITNKYHTLSIKAKDLYERQKETVRLHQEFIDAGNDFAAWLRSAKERVSKISEPTGDKEMLSAKSVQFKVLQSELPTGQNKLEVALERAEKACSFADEEEKEIIEQEVVMLQEEFDIHNDTLQKTKALLEDGIYKWNDFDDYSKGATEWLNNTEQLVQSYNKLQPSLEGKKEALEEFQTHLQTLFDWQKELDILNGKAQVLLETCSDTRLSNSITQMTTKYNTLLSLAKEVMRRLELHYQEHQQHNSLYQECLDWLERTRDKLNECEEIPNSLNEVKSKLQSLKVIRQTLEQGQNRLRYIMELKEKVVLSTEPQGAVKIEEDTENLRQEFDKLSNKIQVCNNNLTLRVSQLEELEKCIKILNECLDDISSKINGNDLDQPLNDLSEKKTAFEKLKSLLHELNTHNDLVNRLSSNIDNKSSSPQESITCVSRYNSLINMITNKLSVMENQVAEHEAYRSAFINLNDWLRKTRVAVQGCADTHGDNKVNASKITELKDIEESSQSGEGMIKDVLALIETLKNSTGPEGCDKLNQDKNQLNSDWDELKHFIKEVQSALNKCAKAWDDFNIVYKALKDWETDLTNKVNTASLSNEAYTPDDLDQYKLWLQEIINQNVSIEELTDRCESLMELSACNWVRDDTLKIQSSYTTLLTTTQGLVSKAEKSLTDHTEFIAAKEKVEEWLNRAHGTVQDCIGEGDLDWVKDKLQTVNLVSSRITEGQYLMNGMQEVFTKALNNTLAAERNALVNSMEELSNSWNSLNIDLNSVIAHLKSLQARWEENNEAKDNLEKWLSSLESKTTKKHDFRADVGEMKTILERLNNTINEIDEKETDFNHVITETEELSKFCKNNNLNSDIKQLKTRKNILKEKTLKRIDSLESEISQHSNYLQALQESEKWLLQISFQLMAHNSLYITNRQQTQEQISHHQVLLNEIIQYQEVLDDLKSKGKTQIQRYVTSTPSIQSIVEQQLNNIQDSYNSLFNTAQQIKARLEESLLKFKQYEDMLESIWSNLDDYQPFMNKTIDDNWTLVEAKEQLIIYRDLLNKLQGEKTRLALAVQACEAAVASISRPSSPVESSNSMIPEQEISIRLRLEENLDQKSKLAPKPSKRLLSMLEHLEDTGIPKLLIPFTDYVQNFVDELINLISVLENKHNQRAIIFEWIEEEMVILNKMKEKPTRINVDATAQEITNLNEILQNVNDKKLEIAELVSDDTSDKLVTDLDNLTDMINEILLKKQSDQNLLLVYKNSETDLQNWFDNLSKCIESLEKGSGNTCQHKLELFNDIKEDYINNGEKLINNLRLNCQSLREVVSISDAQLLDDQMKSADRRYKDFWTRMERKYEILENSQKNVQYARSQIEEINSWIDTKSQLLDENNIVSYDSNSVEKKLIDLKNINKEAETKHIFLTDSLTVKLNAIELESEPIEFNDLEEKLYKPTINKLDNFKTKINESLLKMKNMHEASQKFENSLNQCNVWLDRSEKDLSPDKYKLEPLEFIIAEKNVEKILNLKTDIQCFKDGKLSDLEKNSQVLSAFCDKDNISVIQSVLNEVLNKTKLIDKMSDFAEEKSKSVLENRKNVENNVNLCQQWFSEVEVIMSADVRLSSLNIVEDQLQKYDDLNNRSSEIDNTIEQIKTISEQMVLSESDTLKISDQILSLENSQKRTKAMIKDRIEMIGQYLEKMKNISKLVDESKKIIQKVQSNLQELDRPVGSTVDDVKDMIKSYETLLKELKEWNEKLSDNDSESLNEIVKQQEELINTIEKQLSKLGQLLHLHEQFMTLIADIVMFLTKYSSVVNEIGKSGNTIQNKIKQFDEVTVKIQECEATLLLATDKGERIAEVGSAFDHNNITQQLQSLKQQLLTLRKAVEKERQKLEATAAEHIKLAADLEQVLDWIRENEALIKSRPLLEININSVETDLKAHEELKVKVDEHLSRLKTIHSTAQNENIEDSTMLECLSEASSFLNTIPKELQDRQTYLNINKDYRLEYEQLKDKFILWINEAKQKLASVEEDKNDYANMVSNMEHLKAFFSDQTVHDLVTKKIKHSIDKIRPSLTAQQNDVLTAEQRDFNKDLDDVMNSAKAIQKKMDDKFGIFKEYRNVVDKVSSILDRCKYKEDPIQNLAGLYFNVEKITLVQNDLLRQQNELDSLLAKSKLIVGNDEIQSNTDSLVKQWSELEKEMSSRIILVTEVGDKWKNIEDEYRKIETEFTRIKDALTSVDRVIRSKDQIVESIATLRKLKGNLDLCGDQLNKTKPVAESVLNFLTSESHPASTILKDDIKSHDEKHESIAQQLNNELGQFEVYLNDFTEVEARLDKLESSLNSLKPEVEYFYVFAQDTEQTQKEFDDLSEKVKEAASDLKKFIECTQNNYISSQKSVPNDLLSKFNPLELVSEELTSLMDSNSRGLKRAKTVRTEYLKCVDDVQRWLQEAEVKVQDRGSEPKKIKEHIQTIEDEISAINDKLNKAIKHGKEIIEKTKDEEEKEMIPKTIESLVGKMSQVRHWLDEKRNQIGDTLDAWQKFLSVYDLVMAWCQNKTNYLEEPITLSSLEVVKQKAHEFSAAVKSSKQQSKHLAEMSKELDIIALSTDVGQLPEKLEEANNAKNDVEGKLSEKSALLHETCEEWEQFERKLKDVKSFIEKSQNAIESAANKKRTLREQHDLREKMLADITIQRNKITLSTEKLQIHFRAGFGGSENIEHLSKDSLSQLDKLFKIVEEQAHNLEESLSQLDKYQQEIQHLRQKVITAEQQLRLTQSPTYLPHDRQKAVQEQNAFQEQIRVLQSKINSRTERIKLIIQRGSPISDPLLN</sequence>
<keyword evidence="4" id="KW-1133">Transmembrane helix</keyword>
<dbReference type="InterPro" id="IPR002017">
    <property type="entry name" value="Spectrin_repeat"/>
</dbReference>
<evidence type="ECO:0000256" key="1">
    <source>
        <dbReference type="ARBA" id="ARBA00004370"/>
    </source>
</evidence>
<feature type="coiled-coil region" evidence="6">
    <location>
        <begin position="1985"/>
        <end position="2070"/>
    </location>
</feature>
<dbReference type="GO" id="GO:0007097">
    <property type="term" value="P:nuclear migration"/>
    <property type="evidence" value="ECO:0007669"/>
    <property type="project" value="TreeGrafter"/>
</dbReference>
<dbReference type="GO" id="GO:0034993">
    <property type="term" value="C:meiotic nuclear membrane microtubule tethering complex"/>
    <property type="evidence" value="ECO:0007669"/>
    <property type="project" value="TreeGrafter"/>
</dbReference>
<dbReference type="InterPro" id="IPR052403">
    <property type="entry name" value="LINC-complex_assoc"/>
</dbReference>
<feature type="coiled-coil region" evidence="6">
    <location>
        <begin position="1259"/>
        <end position="1286"/>
    </location>
</feature>
<reference evidence="7" key="2">
    <citation type="submission" date="2022-06" db="UniProtKB">
        <authorList>
            <consortium name="EnsemblMetazoa"/>
        </authorList>
    </citation>
    <scope>IDENTIFICATION</scope>
</reference>
<dbReference type="InterPro" id="IPR018159">
    <property type="entry name" value="Spectrin/alpha-actinin"/>
</dbReference>
<evidence type="ECO:0000256" key="6">
    <source>
        <dbReference type="SAM" id="Coils"/>
    </source>
</evidence>
<dbReference type="GO" id="GO:0005737">
    <property type="term" value="C:cytoplasm"/>
    <property type="evidence" value="ECO:0007669"/>
    <property type="project" value="TreeGrafter"/>
</dbReference>
<dbReference type="GO" id="GO:0051015">
    <property type="term" value="F:actin filament binding"/>
    <property type="evidence" value="ECO:0007669"/>
    <property type="project" value="TreeGrafter"/>
</dbReference>
<evidence type="ECO:0000256" key="2">
    <source>
        <dbReference type="ARBA" id="ARBA00022692"/>
    </source>
</evidence>
<accession>A0A8R2JVT6</accession>
<dbReference type="OrthoDB" id="6596120at2759"/>
<feature type="coiled-coil region" evidence="6">
    <location>
        <begin position="3016"/>
        <end position="3061"/>
    </location>
</feature>
<evidence type="ECO:0000256" key="5">
    <source>
        <dbReference type="ARBA" id="ARBA00023136"/>
    </source>
</evidence>
<reference evidence="8" key="1">
    <citation type="submission" date="2010-06" db="EMBL/GenBank/DDBJ databases">
        <authorList>
            <person name="Jiang H."/>
            <person name="Abraham K."/>
            <person name="Ali S."/>
            <person name="Alsbrooks S.L."/>
            <person name="Anim B.N."/>
            <person name="Anosike U.S."/>
            <person name="Attaway T."/>
            <person name="Bandaranaike D.P."/>
            <person name="Battles P.K."/>
            <person name="Bell S.N."/>
            <person name="Bell A.V."/>
            <person name="Beltran B."/>
            <person name="Bickham C."/>
            <person name="Bustamante Y."/>
            <person name="Caleb T."/>
            <person name="Canada A."/>
            <person name="Cardenas V."/>
            <person name="Carter K."/>
            <person name="Chacko J."/>
            <person name="Chandrabose M.N."/>
            <person name="Chavez D."/>
            <person name="Chavez A."/>
            <person name="Chen L."/>
            <person name="Chu H.-S."/>
            <person name="Claassen K.J."/>
            <person name="Cockrell R."/>
            <person name="Collins M."/>
            <person name="Cooper J.A."/>
            <person name="Cree A."/>
            <person name="Curry S.M."/>
            <person name="Da Y."/>
            <person name="Dao M.D."/>
            <person name="Das B."/>
            <person name="Davila M.-L."/>
            <person name="Davy-Carroll L."/>
            <person name="Denson S."/>
            <person name="Dinh H."/>
            <person name="Ebong V.E."/>
            <person name="Edwards J.R."/>
            <person name="Egan A."/>
            <person name="El-Daye J."/>
            <person name="Escobedo L."/>
            <person name="Fernandez S."/>
            <person name="Fernando P.R."/>
            <person name="Flagg N."/>
            <person name="Forbes L.D."/>
            <person name="Fowler R.G."/>
            <person name="Fu Q."/>
            <person name="Gabisi R.A."/>
            <person name="Ganer J."/>
            <person name="Garbino Pronczuk A."/>
            <person name="Garcia R.M."/>
            <person name="Garner T."/>
            <person name="Garrett T.E."/>
            <person name="Gonzalez D.A."/>
            <person name="Hamid H."/>
            <person name="Hawkins E.S."/>
            <person name="Hirani K."/>
            <person name="Hogues M.E."/>
            <person name="Hollins B."/>
            <person name="Hsiao C.-H."/>
            <person name="Jabil R."/>
            <person name="James M.L."/>
            <person name="Jhangiani S.N."/>
            <person name="Johnson B."/>
            <person name="Johnson Q."/>
            <person name="Joshi V."/>
            <person name="Kalu J.B."/>
            <person name="Kam C."/>
            <person name="Kashfia A."/>
            <person name="Keebler J."/>
            <person name="Kisamo H."/>
            <person name="Kovar C.L."/>
            <person name="Lago L.A."/>
            <person name="Lai C.-Y."/>
            <person name="Laidlaw J."/>
            <person name="Lara F."/>
            <person name="Le T.-K."/>
            <person name="Lee S.L."/>
            <person name="Legall F.H."/>
            <person name="Lemon S.J."/>
            <person name="Lewis L.R."/>
            <person name="Li B."/>
            <person name="Liu Y."/>
            <person name="Liu Y.-S."/>
            <person name="Lopez J."/>
            <person name="Lozado R.J."/>
            <person name="Lu J."/>
            <person name="Madu R.C."/>
            <person name="Maheshwari M."/>
            <person name="Maheshwari R."/>
            <person name="Malloy K."/>
            <person name="Martinez E."/>
            <person name="Mathew T."/>
            <person name="Mercado I.C."/>
            <person name="Mercado C."/>
            <person name="Meyer B."/>
            <person name="Montgomery K."/>
            <person name="Morgan M.B."/>
            <person name="Munidasa M."/>
            <person name="Nazareth L.V."/>
            <person name="Nelson J."/>
            <person name="Ng B.M."/>
            <person name="Nguyen N.B."/>
            <person name="Nguyen P.Q."/>
            <person name="Nguyen T."/>
            <person name="Obregon M."/>
            <person name="Okwuonu G.O."/>
            <person name="Onwere C.G."/>
            <person name="Orozco G."/>
            <person name="Parra A."/>
            <person name="Patel S."/>
            <person name="Patil S."/>
            <person name="Perez A."/>
            <person name="Perez Y."/>
            <person name="Pham C."/>
            <person name="Primus E.L."/>
            <person name="Pu L.-L."/>
            <person name="Puazo M."/>
            <person name="Qin X."/>
            <person name="Quiroz J.B."/>
            <person name="Reese J."/>
            <person name="Richards S."/>
            <person name="Rives C.M."/>
            <person name="Robberts R."/>
            <person name="Ruiz S.J."/>
            <person name="Ruiz M.J."/>
            <person name="Santibanez J."/>
            <person name="Schneider B.W."/>
            <person name="Sisson I."/>
            <person name="Smith M."/>
            <person name="Sodergren E."/>
            <person name="Song X.-Z."/>
            <person name="Song B.B."/>
            <person name="Summersgill H."/>
            <person name="Thelus R."/>
            <person name="Thornton R.D."/>
            <person name="Trejos Z.Y."/>
            <person name="Usmani K."/>
            <person name="Vattathil S."/>
            <person name="Villasana D."/>
            <person name="Walker D.L."/>
            <person name="Wang S."/>
            <person name="Wang K."/>
            <person name="White C.S."/>
            <person name="Williams A.C."/>
            <person name="Williamson J."/>
            <person name="Wilson K."/>
            <person name="Woghiren I.O."/>
            <person name="Woodworth J.R."/>
            <person name="Worley K.C."/>
            <person name="Wright R.A."/>
            <person name="Wu W."/>
            <person name="Young L."/>
            <person name="Zhang L."/>
            <person name="Zhang J."/>
            <person name="Zhu Y."/>
            <person name="Muzny D.M."/>
            <person name="Weinstock G."/>
            <person name="Gibbs R.A."/>
        </authorList>
    </citation>
    <scope>NUCLEOTIDE SEQUENCE [LARGE SCALE GENOMIC DNA]</scope>
    <source>
        <strain evidence="8">LSR1</strain>
    </source>
</reference>
<dbReference type="GeneID" id="107884652"/>